<dbReference type="EMBL" id="OX336137">
    <property type="protein sequence ID" value="CAI2718075.1"/>
    <property type="molecule type" value="Genomic_DNA"/>
</dbReference>
<evidence type="ECO:0000313" key="1">
    <source>
        <dbReference type="EMBL" id="CAI2718075.1"/>
    </source>
</evidence>
<dbReference type="RefSeq" id="WP_282010983.1">
    <property type="nucleotide sequence ID" value="NZ_OX336137.1"/>
</dbReference>
<name>A0ABM9HCW2_9BACT</name>
<organism evidence="1 2">
    <name type="scientific">Nitrospina watsonii</name>
    <dbReference type="NCBI Taxonomy" id="1323948"/>
    <lineage>
        <taxon>Bacteria</taxon>
        <taxon>Pseudomonadati</taxon>
        <taxon>Nitrospinota/Tectimicrobiota group</taxon>
        <taxon>Nitrospinota</taxon>
        <taxon>Nitrospinia</taxon>
        <taxon>Nitrospinales</taxon>
        <taxon>Nitrospinaceae</taxon>
        <taxon>Nitrospina</taxon>
    </lineage>
</organism>
<protein>
    <submittedName>
        <fullName evidence="1">Uncharacterized protein</fullName>
    </submittedName>
</protein>
<gene>
    <name evidence="1" type="ORF">NSPWAT_1216</name>
</gene>
<evidence type="ECO:0000313" key="2">
    <source>
        <dbReference type="Proteomes" id="UP001157733"/>
    </source>
</evidence>
<proteinExistence type="predicted"/>
<sequence>MSRIKADLICEIIRKSQTNFLEKQDWSDPGKPEINEQFVLDWVKNHAKQYREYYVAQLQMYSTTRLGEILKALTESGKDLTDVIHRAPQYSEKPDSGPVPR</sequence>
<reference evidence="1 2" key="1">
    <citation type="submission" date="2022-09" db="EMBL/GenBank/DDBJ databases">
        <authorList>
            <person name="Kop L."/>
        </authorList>
    </citation>
    <scope>NUCLEOTIDE SEQUENCE [LARGE SCALE GENOMIC DNA]</scope>
    <source>
        <strain evidence="1 2">347</strain>
    </source>
</reference>
<keyword evidence="2" id="KW-1185">Reference proteome</keyword>
<dbReference type="Proteomes" id="UP001157733">
    <property type="component" value="Chromosome"/>
</dbReference>
<accession>A0ABM9HCW2</accession>